<gene>
    <name evidence="1" type="ORF">UFOPK3402_00278</name>
</gene>
<reference evidence="1" key="1">
    <citation type="submission" date="2020-05" db="EMBL/GenBank/DDBJ databases">
        <authorList>
            <person name="Chiriac C."/>
            <person name="Salcher M."/>
            <person name="Ghai R."/>
            <person name="Kavagutti S V."/>
        </authorList>
    </citation>
    <scope>NUCLEOTIDE SEQUENCE</scope>
</reference>
<evidence type="ECO:0000313" key="1">
    <source>
        <dbReference type="EMBL" id="CAB4862375.1"/>
    </source>
</evidence>
<name>A0A6J7CZU2_9ZZZZ</name>
<sequence>MPGPEAMGLNVTRELGIDATVRVLRNVVDRIGQRRPPGD</sequence>
<organism evidence="1">
    <name type="scientific">freshwater metagenome</name>
    <dbReference type="NCBI Taxonomy" id="449393"/>
    <lineage>
        <taxon>unclassified sequences</taxon>
        <taxon>metagenomes</taxon>
        <taxon>ecological metagenomes</taxon>
    </lineage>
</organism>
<accession>A0A6J7CZU2</accession>
<protein>
    <submittedName>
        <fullName evidence="1">Unannotated protein</fullName>
    </submittedName>
</protein>
<dbReference type="AlphaFoldDB" id="A0A6J7CZU2"/>
<proteinExistence type="predicted"/>
<dbReference type="EMBL" id="CAFBLS010000021">
    <property type="protein sequence ID" value="CAB4862375.1"/>
    <property type="molecule type" value="Genomic_DNA"/>
</dbReference>